<keyword evidence="1" id="KW-0472">Membrane</keyword>
<sequence length="280" mass="30321">MVARKWLAVCVLLALVGCGQKAEQQSAAVAAAAAAPQQNEAPAGGDTASGTPRRHIAVRHALTLDVPAGQLAAAWQTAQSGCKAPACELLSAQLTRGDDDSPLGAQLSVRLSPAAFDRYLAALSGQSRVIAQSTQREDLTDQVIDVDAQIKNQTQLRDNLRRMLEARAADLEALLAVHQALAETQARLDAINGQRLALAHQTGTVALDIEWRSRRALAGHDLFSPLSQAWYDIGRDVIRSVATLLTFIAVALPWALLLWLPVRFLLRRRRRRRSDTPESP</sequence>
<evidence type="ECO:0000313" key="5">
    <source>
        <dbReference type="Proteomes" id="UP001061302"/>
    </source>
</evidence>
<keyword evidence="5" id="KW-1185">Reference proteome</keyword>
<feature type="chain" id="PRO_5047312463" evidence="2">
    <location>
        <begin position="23"/>
        <end position="280"/>
    </location>
</feature>
<proteinExistence type="predicted"/>
<evidence type="ECO:0000313" key="4">
    <source>
        <dbReference type="EMBL" id="UXY13927.1"/>
    </source>
</evidence>
<keyword evidence="2" id="KW-0732">Signal</keyword>
<accession>A0ABY6DHV2</accession>
<keyword evidence="1" id="KW-0812">Transmembrane</keyword>
<feature type="transmembrane region" description="Helical" evidence="1">
    <location>
        <begin position="244"/>
        <end position="266"/>
    </location>
</feature>
<evidence type="ECO:0000256" key="1">
    <source>
        <dbReference type="SAM" id="Phobius"/>
    </source>
</evidence>
<dbReference type="EMBL" id="CP106753">
    <property type="protein sequence ID" value="UXY13927.1"/>
    <property type="molecule type" value="Genomic_DNA"/>
</dbReference>
<gene>
    <name evidence="4" type="ORF">N8I74_11395</name>
</gene>
<evidence type="ECO:0000259" key="3">
    <source>
        <dbReference type="Pfam" id="PF14257"/>
    </source>
</evidence>
<evidence type="ECO:0000256" key="2">
    <source>
        <dbReference type="SAM" id="SignalP"/>
    </source>
</evidence>
<dbReference type="Proteomes" id="UP001061302">
    <property type="component" value="Chromosome"/>
</dbReference>
<dbReference type="Pfam" id="PF14257">
    <property type="entry name" value="DUF4349"/>
    <property type="match status" value="1"/>
</dbReference>
<name>A0ABY6DHV2_9NEIS</name>
<dbReference type="PROSITE" id="PS51257">
    <property type="entry name" value="PROKAR_LIPOPROTEIN"/>
    <property type="match status" value="1"/>
</dbReference>
<keyword evidence="1" id="KW-1133">Transmembrane helix</keyword>
<organism evidence="4 5">
    <name type="scientific">Chitiniphilus purpureus</name>
    <dbReference type="NCBI Taxonomy" id="2981137"/>
    <lineage>
        <taxon>Bacteria</taxon>
        <taxon>Pseudomonadati</taxon>
        <taxon>Pseudomonadota</taxon>
        <taxon>Betaproteobacteria</taxon>
        <taxon>Neisseriales</taxon>
        <taxon>Chitinibacteraceae</taxon>
        <taxon>Chitiniphilus</taxon>
    </lineage>
</organism>
<reference evidence="4" key="1">
    <citation type="submission" date="2022-10" db="EMBL/GenBank/DDBJ databases">
        <title>Chitiniphilus purpureus sp. nov., a novel chitin-degrading bacterium isolated from crawfish pond sediment.</title>
        <authorList>
            <person name="Li K."/>
        </authorList>
    </citation>
    <scope>NUCLEOTIDE SEQUENCE</scope>
    <source>
        <strain evidence="4">CD1</strain>
    </source>
</reference>
<feature type="domain" description="DUF4349" evidence="3">
    <location>
        <begin position="54"/>
        <end position="261"/>
    </location>
</feature>
<protein>
    <submittedName>
        <fullName evidence="4">DUF4349 domain-containing protein</fullName>
    </submittedName>
</protein>
<dbReference type="RefSeq" id="WP_263123221.1">
    <property type="nucleotide sequence ID" value="NZ_CP106753.1"/>
</dbReference>
<feature type="signal peptide" evidence="2">
    <location>
        <begin position="1"/>
        <end position="22"/>
    </location>
</feature>
<dbReference type="InterPro" id="IPR025645">
    <property type="entry name" value="DUF4349"/>
</dbReference>